<evidence type="ECO:0000313" key="6">
    <source>
        <dbReference type="EMBL" id="KAF4148875.1"/>
    </source>
</evidence>
<dbReference type="PANTHER" id="PTHR34737">
    <property type="entry name" value="EF-HAND DOMAIN-CONTAINING PROTEIN"/>
    <property type="match status" value="1"/>
</dbReference>
<dbReference type="InterPro" id="IPR055313">
    <property type="entry name" value="Temptin-like"/>
</dbReference>
<dbReference type="Pfam" id="PF24784">
    <property type="entry name" value="Temptin_C"/>
    <property type="match status" value="1"/>
</dbReference>
<accession>A0A833T471</accession>
<feature type="region of interest" description="Disordered" evidence="1">
    <location>
        <begin position="159"/>
        <end position="178"/>
    </location>
</feature>
<reference evidence="5" key="1">
    <citation type="submission" date="2020-04" db="EMBL/GenBank/DDBJ databases">
        <title>Hybrid Assembly of Korean Phytophthora infestans isolates.</title>
        <authorList>
            <person name="Prokchorchik M."/>
            <person name="Lee Y."/>
            <person name="Seo J."/>
            <person name="Cho J.-H."/>
            <person name="Park Y.-E."/>
            <person name="Jang D.-C."/>
            <person name="Im J.-S."/>
            <person name="Choi J.-G."/>
            <person name="Park H.-J."/>
            <person name="Lee G.-B."/>
            <person name="Lee Y.-G."/>
            <person name="Hong S.-Y."/>
            <person name="Cho K."/>
            <person name="Sohn K.H."/>
        </authorList>
    </citation>
    <scope>NUCLEOTIDE SEQUENCE</scope>
    <source>
        <strain evidence="5">KR_1_A1</strain>
        <strain evidence="6">KR_2_A2</strain>
    </source>
</reference>
<evidence type="ECO:0000313" key="5">
    <source>
        <dbReference type="EMBL" id="KAF4037300.1"/>
    </source>
</evidence>
<name>A0A833T471_PHYIN</name>
<dbReference type="EMBL" id="JAACNO010000211">
    <property type="protein sequence ID" value="KAF4148875.1"/>
    <property type="molecule type" value="Genomic_DNA"/>
</dbReference>
<feature type="transmembrane region" description="Helical" evidence="2">
    <location>
        <begin position="194"/>
        <end position="215"/>
    </location>
</feature>
<evidence type="ECO:0000256" key="1">
    <source>
        <dbReference type="SAM" id="MobiDB-lite"/>
    </source>
</evidence>
<evidence type="ECO:0000259" key="4">
    <source>
        <dbReference type="Pfam" id="PF24784"/>
    </source>
</evidence>
<feature type="chain" id="PRO_5036239737" description="Temptin Cys/Cys disulfide domain-containing protein" evidence="3">
    <location>
        <begin position="20"/>
        <end position="243"/>
    </location>
</feature>
<feature type="domain" description="Temptin Cys/Cys disulfide" evidence="4">
    <location>
        <begin position="22"/>
        <end position="112"/>
    </location>
</feature>
<dbReference type="InterPro" id="IPR057626">
    <property type="entry name" value="S-S_Temptin"/>
</dbReference>
<keyword evidence="7" id="KW-1185">Reference proteome</keyword>
<organism evidence="5 7">
    <name type="scientific">Phytophthora infestans</name>
    <name type="common">Potato late blight agent</name>
    <name type="synonym">Botrytis infestans</name>
    <dbReference type="NCBI Taxonomy" id="4787"/>
    <lineage>
        <taxon>Eukaryota</taxon>
        <taxon>Sar</taxon>
        <taxon>Stramenopiles</taxon>
        <taxon>Oomycota</taxon>
        <taxon>Peronosporomycetes</taxon>
        <taxon>Peronosporales</taxon>
        <taxon>Peronosporaceae</taxon>
        <taxon>Phytophthora</taxon>
    </lineage>
</organism>
<keyword evidence="2" id="KW-0472">Membrane</keyword>
<dbReference type="Proteomes" id="UP000602510">
    <property type="component" value="Unassembled WGS sequence"/>
</dbReference>
<evidence type="ECO:0000256" key="2">
    <source>
        <dbReference type="SAM" id="Phobius"/>
    </source>
</evidence>
<feature type="signal peptide" evidence="3">
    <location>
        <begin position="1"/>
        <end position="19"/>
    </location>
</feature>
<dbReference type="EMBL" id="WSZM01000242">
    <property type="protein sequence ID" value="KAF4037300.1"/>
    <property type="molecule type" value="Genomic_DNA"/>
</dbReference>
<keyword evidence="2" id="KW-1133">Transmembrane helix</keyword>
<dbReference type="Proteomes" id="UP000704712">
    <property type="component" value="Unassembled WGS sequence"/>
</dbReference>
<keyword evidence="2" id="KW-0812">Transmembrane</keyword>
<comment type="caution">
    <text evidence="5">The sequence shown here is derived from an EMBL/GenBank/DDBJ whole genome shotgun (WGS) entry which is preliminary data.</text>
</comment>
<evidence type="ECO:0000313" key="7">
    <source>
        <dbReference type="Proteomes" id="UP000602510"/>
    </source>
</evidence>
<protein>
    <recommendedName>
        <fullName evidence="4">Temptin Cys/Cys disulfide domain-containing protein</fullName>
    </recommendedName>
</protein>
<sequence>MHVFIGATVVFAALTIPQAVRYSMYAMRVPNGNKVPGVTALGHLDPKLAGPMNEFGMDMIDADFHWTKEFCMKDSDGDGQTNGQELGDPCCEFVFRKNPKVRWTEGVSHPGDATFMSDPKLWEGVACEESIDTAARPPNTSANVGEEAYTEAAAAVKVEETATEEAVSTETTTEDAEEHEAATVQSETAEASSALFSSSLLSAVVVFGLLDVILVRVRRRRSQWTLLPQQASKITHCKLAPVK</sequence>
<dbReference type="AlphaFoldDB" id="A0A833T471"/>
<gene>
    <name evidence="5" type="ORF">GN244_ATG10528</name>
    <name evidence="6" type="ORF">GN958_ATG01949</name>
</gene>
<dbReference type="PANTHER" id="PTHR34737:SF2">
    <property type="entry name" value="EF-HAND DOMAIN-CONTAINING PROTEIN"/>
    <property type="match status" value="1"/>
</dbReference>
<evidence type="ECO:0000256" key="3">
    <source>
        <dbReference type="SAM" id="SignalP"/>
    </source>
</evidence>
<proteinExistence type="predicted"/>
<keyword evidence="3" id="KW-0732">Signal</keyword>